<gene>
    <name evidence="3" type="ORF">GYMLUDRAFT_470984</name>
</gene>
<name>A0A0D0CJF9_9AGAR</name>
<feature type="region of interest" description="Disordered" evidence="2">
    <location>
        <begin position="1"/>
        <end position="20"/>
    </location>
</feature>
<keyword evidence="1" id="KW-0175">Coiled coil</keyword>
<dbReference type="EMBL" id="KN834765">
    <property type="protein sequence ID" value="KIK62924.1"/>
    <property type="molecule type" value="Genomic_DNA"/>
</dbReference>
<dbReference type="CDD" id="cd12193">
    <property type="entry name" value="bZIP_GCN4"/>
    <property type="match status" value="1"/>
</dbReference>
<dbReference type="OrthoDB" id="2257100at2759"/>
<dbReference type="InterPro" id="IPR046347">
    <property type="entry name" value="bZIP_sf"/>
</dbReference>
<evidence type="ECO:0000313" key="4">
    <source>
        <dbReference type="Proteomes" id="UP000053593"/>
    </source>
</evidence>
<dbReference type="GO" id="GO:0003700">
    <property type="term" value="F:DNA-binding transcription factor activity"/>
    <property type="evidence" value="ECO:0007669"/>
    <property type="project" value="InterPro"/>
</dbReference>
<dbReference type="Proteomes" id="UP000053593">
    <property type="component" value="Unassembled WGS sequence"/>
</dbReference>
<organism evidence="3 4">
    <name type="scientific">Collybiopsis luxurians FD-317 M1</name>
    <dbReference type="NCBI Taxonomy" id="944289"/>
    <lineage>
        <taxon>Eukaryota</taxon>
        <taxon>Fungi</taxon>
        <taxon>Dikarya</taxon>
        <taxon>Basidiomycota</taxon>
        <taxon>Agaricomycotina</taxon>
        <taxon>Agaricomycetes</taxon>
        <taxon>Agaricomycetidae</taxon>
        <taxon>Agaricales</taxon>
        <taxon>Marasmiineae</taxon>
        <taxon>Omphalotaceae</taxon>
        <taxon>Collybiopsis</taxon>
        <taxon>Collybiopsis luxurians</taxon>
    </lineage>
</organism>
<evidence type="ECO:0000313" key="3">
    <source>
        <dbReference type="EMBL" id="KIK62924.1"/>
    </source>
</evidence>
<protein>
    <submittedName>
        <fullName evidence="3">Unplaced genomic scaffold GYMLUscaffold_17, whole genome shotgun sequence</fullName>
    </submittedName>
</protein>
<evidence type="ECO:0000256" key="1">
    <source>
        <dbReference type="SAM" id="Coils"/>
    </source>
</evidence>
<feature type="coiled-coil region" evidence="1">
    <location>
        <begin position="291"/>
        <end position="318"/>
    </location>
</feature>
<evidence type="ECO:0000256" key="2">
    <source>
        <dbReference type="SAM" id="MobiDB-lite"/>
    </source>
</evidence>
<sequence>MLANKPSDNISAPTPDTNMSVTNERVEMAAPVAPQIEDQAAALQAVVDNILASPEFTMANDFLSSPFISTPYDDFSTSPMDDSPFVTDLSTPIMDAIDDEFGWMSGSNNEPLFNDAASALYNVLEEPVKQAAPVTTAAEILNNKDLFTMSPATPMLDSAHSLYPSPRLPSVNVSAPASSSAPRKVSASLSSAVATGTRRNITPDSLVPLDAPTQVRRYLTPSSTSRKEVPTSFAKKRSRTVAFGDNDDEDAEEASVDAPGPHATELEQIEYKRRLSTIAARKSRRRKLEYKLMLETRVDELEKEAEKWRTRCKVLQEVLRSKSVDFRFDDEE</sequence>
<feature type="region of interest" description="Disordered" evidence="2">
    <location>
        <begin position="218"/>
        <end position="261"/>
    </location>
</feature>
<dbReference type="Gene3D" id="3.30.160.60">
    <property type="entry name" value="Classic Zinc Finger"/>
    <property type="match status" value="1"/>
</dbReference>
<feature type="compositionally biased region" description="Acidic residues" evidence="2">
    <location>
        <begin position="245"/>
        <end position="255"/>
    </location>
</feature>
<reference evidence="3 4" key="1">
    <citation type="submission" date="2014-04" db="EMBL/GenBank/DDBJ databases">
        <title>Evolutionary Origins and Diversification of the Mycorrhizal Mutualists.</title>
        <authorList>
            <consortium name="DOE Joint Genome Institute"/>
            <consortium name="Mycorrhizal Genomics Consortium"/>
            <person name="Kohler A."/>
            <person name="Kuo A."/>
            <person name="Nagy L.G."/>
            <person name="Floudas D."/>
            <person name="Copeland A."/>
            <person name="Barry K.W."/>
            <person name="Cichocki N."/>
            <person name="Veneault-Fourrey C."/>
            <person name="LaButti K."/>
            <person name="Lindquist E.A."/>
            <person name="Lipzen A."/>
            <person name="Lundell T."/>
            <person name="Morin E."/>
            <person name="Murat C."/>
            <person name="Riley R."/>
            <person name="Ohm R."/>
            <person name="Sun H."/>
            <person name="Tunlid A."/>
            <person name="Henrissat B."/>
            <person name="Grigoriev I.V."/>
            <person name="Hibbett D.S."/>
            <person name="Martin F."/>
        </authorList>
    </citation>
    <scope>NUCLEOTIDE SEQUENCE [LARGE SCALE GENOMIC DNA]</scope>
    <source>
        <strain evidence="3 4">FD-317 M1</strain>
    </source>
</reference>
<proteinExistence type="predicted"/>
<keyword evidence="4" id="KW-1185">Reference proteome</keyword>
<dbReference type="SUPFAM" id="SSF57959">
    <property type="entry name" value="Leucine zipper domain"/>
    <property type="match status" value="1"/>
</dbReference>
<dbReference type="AlphaFoldDB" id="A0A0D0CJF9"/>
<dbReference type="HOGENOM" id="CLU_072362_0_0_1"/>
<accession>A0A0D0CJF9</accession>